<dbReference type="PROSITE" id="PS51205">
    <property type="entry name" value="VPS9"/>
    <property type="match status" value="1"/>
</dbReference>
<keyword evidence="2" id="KW-1185">Reference proteome</keyword>
<dbReference type="Gene3D" id="1.20.1050.80">
    <property type="entry name" value="VPS9 domain"/>
    <property type="match status" value="1"/>
</dbReference>
<proteinExistence type="predicted"/>
<dbReference type="GO" id="GO:0005886">
    <property type="term" value="C:plasma membrane"/>
    <property type="evidence" value="ECO:0007669"/>
    <property type="project" value="TreeGrafter"/>
</dbReference>
<dbReference type="GO" id="GO:0005085">
    <property type="term" value="F:guanyl-nucleotide exchange factor activity"/>
    <property type="evidence" value="ECO:0007669"/>
    <property type="project" value="TreeGrafter"/>
</dbReference>
<dbReference type="Proteomes" id="UP000829291">
    <property type="component" value="Chromosome 6"/>
</dbReference>
<dbReference type="GeneID" id="107219323"/>
<dbReference type="InterPro" id="IPR051248">
    <property type="entry name" value="UPF0507/Ank_repeat_27"/>
</dbReference>
<dbReference type="SUPFAM" id="SSF109993">
    <property type="entry name" value="VPS9 domain"/>
    <property type="match status" value="1"/>
</dbReference>
<name>A0A6J0BF26_NEOLC</name>
<dbReference type="RefSeq" id="XP_015513006.1">
    <property type="nucleotide sequence ID" value="XM_015657520.2"/>
</dbReference>
<dbReference type="InterPro" id="IPR037191">
    <property type="entry name" value="VPS9_dom_sf"/>
</dbReference>
<gene>
    <name evidence="3" type="primary">LOC107219323</name>
</gene>
<dbReference type="GO" id="GO:0005770">
    <property type="term" value="C:late endosome"/>
    <property type="evidence" value="ECO:0007669"/>
    <property type="project" value="TreeGrafter"/>
</dbReference>
<evidence type="ECO:0000259" key="1">
    <source>
        <dbReference type="PROSITE" id="PS51205"/>
    </source>
</evidence>
<dbReference type="PANTHER" id="PTHR24170">
    <property type="entry name" value="ANKYRIN REPEAT DOMAIN-CONTAINING PROTEIN 27"/>
    <property type="match status" value="1"/>
</dbReference>
<dbReference type="Pfam" id="PF02204">
    <property type="entry name" value="VPS9"/>
    <property type="match status" value="1"/>
</dbReference>
<evidence type="ECO:0000313" key="2">
    <source>
        <dbReference type="Proteomes" id="UP000829291"/>
    </source>
</evidence>
<evidence type="ECO:0000313" key="3">
    <source>
        <dbReference type="RefSeq" id="XP_015513006.1"/>
    </source>
</evidence>
<feature type="domain" description="VPS9" evidence="1">
    <location>
        <begin position="247"/>
        <end position="403"/>
    </location>
</feature>
<accession>A0A6J0BF26</accession>
<dbReference type="PANTHER" id="PTHR24170:SF1">
    <property type="entry name" value="DOMAIN PROTEIN, PUTATIVE (AFU_ORTHOLOGUE AFUA_1G09870)-RELATED"/>
    <property type="match status" value="1"/>
</dbReference>
<dbReference type="KEGG" id="nlo:107219323"/>
<protein>
    <submittedName>
        <fullName evidence="3">Ankyrin repeat domain-containing protein 27</fullName>
    </submittedName>
</protein>
<dbReference type="AlphaFoldDB" id="A0A6J0BF26"/>
<dbReference type="GO" id="GO:0045022">
    <property type="term" value="P:early endosome to late endosome transport"/>
    <property type="evidence" value="ECO:0007669"/>
    <property type="project" value="TreeGrafter"/>
</dbReference>
<dbReference type="InParanoid" id="A0A6J0BF26"/>
<reference evidence="3" key="1">
    <citation type="submission" date="2025-08" db="UniProtKB">
        <authorList>
            <consortium name="RefSeq"/>
        </authorList>
    </citation>
    <scope>IDENTIFICATION</scope>
    <source>
        <tissue evidence="3">Thorax and Abdomen</tissue>
    </source>
</reference>
<dbReference type="GO" id="GO:0097422">
    <property type="term" value="C:tubular endosome"/>
    <property type="evidence" value="ECO:0007669"/>
    <property type="project" value="TreeGrafter"/>
</dbReference>
<dbReference type="GO" id="GO:0005769">
    <property type="term" value="C:early endosome"/>
    <property type="evidence" value="ECO:0007669"/>
    <property type="project" value="TreeGrafter"/>
</dbReference>
<dbReference type="InterPro" id="IPR003123">
    <property type="entry name" value="VPS9"/>
</dbReference>
<dbReference type="OrthoDB" id="411646at2759"/>
<sequence>MDPDEIVYNEFYHTLRNEYRRKYDLALSKCWNICVPAGNSLRGLPITDEFVDDHILKPHPEIPHHFTSIGEDNSCLYKFENTSLKLIEENESTKVNCQHKVGIVSIEKGYNKEFQIYVILVMEMPIHPKYISPNSRIEDEVKLNCSVVSYKDARGFLDQLSDQANTQFDKLKSTLKQIDLDDFNSSEELSSMLQDLTRRYWAIIMRKQSLCLQRDARFQKLLSTSLEVFIMHFMYDKIYYLLSRALLQEDMYLNKKLSQFFDAGITPDQLGADESLAISLPAAIVELATLDAREGPLEKSLCLRSTLDLIVAEVKAAIAEVQTKTENDEITVSSFVYSQSTDELIPLLIYVIVKSRPKRLVTDLHYIKNFLWSASPRDGLSDSLCTFEAAVGILFHLEVHDLPGRSRKVKTELPIGELFDVIARSDQDFTPLDRQIHQLATMLEKCTQN</sequence>
<dbReference type="GO" id="GO:0030133">
    <property type="term" value="C:transport vesicle"/>
    <property type="evidence" value="ECO:0007669"/>
    <property type="project" value="TreeGrafter"/>
</dbReference>
<organism evidence="3">
    <name type="scientific">Neodiprion lecontei</name>
    <name type="common">Redheaded pine sawfly</name>
    <dbReference type="NCBI Taxonomy" id="441921"/>
    <lineage>
        <taxon>Eukaryota</taxon>
        <taxon>Metazoa</taxon>
        <taxon>Ecdysozoa</taxon>
        <taxon>Arthropoda</taxon>
        <taxon>Hexapoda</taxon>
        <taxon>Insecta</taxon>
        <taxon>Pterygota</taxon>
        <taxon>Neoptera</taxon>
        <taxon>Endopterygota</taxon>
        <taxon>Hymenoptera</taxon>
        <taxon>Tenthredinoidea</taxon>
        <taxon>Diprionidae</taxon>
        <taxon>Diprioninae</taxon>
        <taxon>Neodiprion</taxon>
    </lineage>
</organism>
<dbReference type="GO" id="GO:0000149">
    <property type="term" value="F:SNARE binding"/>
    <property type="evidence" value="ECO:0007669"/>
    <property type="project" value="TreeGrafter"/>
</dbReference>